<accession>A0ABX9ALM4</accession>
<dbReference type="Pfam" id="PF00419">
    <property type="entry name" value="Fimbrial"/>
    <property type="match status" value="1"/>
</dbReference>
<dbReference type="SUPFAM" id="SSF49401">
    <property type="entry name" value="Bacterial adhesins"/>
    <property type="match status" value="1"/>
</dbReference>
<gene>
    <name evidence="2" type="ORF">K6K13_13695</name>
</gene>
<dbReference type="Proteomes" id="UP000825886">
    <property type="component" value="Chromosome"/>
</dbReference>
<feature type="domain" description="Fimbrial-type adhesion" evidence="1">
    <location>
        <begin position="18"/>
        <end position="112"/>
    </location>
</feature>
<keyword evidence="3" id="KW-1185">Reference proteome</keyword>
<evidence type="ECO:0000259" key="1">
    <source>
        <dbReference type="Pfam" id="PF00419"/>
    </source>
</evidence>
<evidence type="ECO:0000313" key="2">
    <source>
        <dbReference type="EMBL" id="QZN94389.1"/>
    </source>
</evidence>
<dbReference type="PANTHER" id="PTHR33420">
    <property type="entry name" value="FIMBRIAL SUBUNIT ELFA-RELATED"/>
    <property type="match status" value="1"/>
</dbReference>
<proteinExistence type="predicted"/>
<dbReference type="PANTHER" id="PTHR33420:SF26">
    <property type="entry name" value="FIMBRIAL SUBUNIT"/>
    <property type="match status" value="1"/>
</dbReference>
<protein>
    <submittedName>
        <fullName evidence="2">Type 1 fimbrial protein</fullName>
    </submittedName>
</protein>
<dbReference type="EMBL" id="CP081864">
    <property type="protein sequence ID" value="QZN94389.1"/>
    <property type="molecule type" value="Genomic_DNA"/>
</dbReference>
<dbReference type="Gene3D" id="2.60.40.1090">
    <property type="entry name" value="Fimbrial-type adhesion domain"/>
    <property type="match status" value="1"/>
</dbReference>
<dbReference type="InterPro" id="IPR000259">
    <property type="entry name" value="Adhesion_dom_fimbrial"/>
</dbReference>
<organism evidence="2 3">
    <name type="scientific">Symbiopectobacterium purcellii</name>
    <dbReference type="NCBI Taxonomy" id="2871826"/>
    <lineage>
        <taxon>Bacteria</taxon>
        <taxon>Pseudomonadati</taxon>
        <taxon>Pseudomonadota</taxon>
        <taxon>Gammaproteobacteria</taxon>
        <taxon>Enterobacterales</taxon>
        <taxon>Enterobacteriaceae</taxon>
    </lineage>
</organism>
<name>A0ABX9ALM4_9ENTR</name>
<dbReference type="InterPro" id="IPR008966">
    <property type="entry name" value="Adhesion_dom_sf"/>
</dbReference>
<sequence length="113" mass="12332">MSNPRNLLALRCYLGFTECNIDTFQNVAIQFLGTEDTHLPGRLALDSSSGAKGVAIGIYYGNSLVTINKNSAWIPLQVGDNTIPFSARIERTADDTLQSGDYTATAHFKLSYL</sequence>
<reference evidence="2 3" key="1">
    <citation type="submission" date="2021-08" db="EMBL/GenBank/DDBJ databases">
        <title>Culture and genomic analysis of Symbiopectobacterium purcellii sp. nov. gen. nov., isolated from the leafhopper Empoasca decipiens.</title>
        <authorList>
            <person name="Nadal-Jimenez P."/>
            <person name="Siozios S."/>
            <person name="Halliday N."/>
            <person name="Camara M."/>
            <person name="Hurst G.D.D."/>
        </authorList>
    </citation>
    <scope>NUCLEOTIDE SEQUENCE [LARGE SCALE GENOMIC DNA]</scope>
    <source>
        <strain evidence="2 3">SyEd1</strain>
    </source>
</reference>
<dbReference type="InterPro" id="IPR050263">
    <property type="entry name" value="Bact_Fimbrial_Adh_Pro"/>
</dbReference>
<evidence type="ECO:0000313" key="3">
    <source>
        <dbReference type="Proteomes" id="UP000825886"/>
    </source>
</evidence>
<dbReference type="RefSeq" id="WP_222157512.1">
    <property type="nucleotide sequence ID" value="NZ_CP081864.1"/>
</dbReference>
<dbReference type="InterPro" id="IPR036937">
    <property type="entry name" value="Adhesion_dom_fimbrial_sf"/>
</dbReference>